<dbReference type="Gene3D" id="3.30.565.10">
    <property type="entry name" value="Histidine kinase-like ATPase, C-terminal domain"/>
    <property type="match status" value="1"/>
</dbReference>
<sequence length="622" mass="69753">MDEPARIRRLDETVVNRIAAGEVVQRPANALKEMIENCLDAKSTNIQVTVNEGGLKCMQILDNGTGIRKEDMEIVCERFTTSKLQEFSDLTSLTTYGFRGEALASISHVAHLAITTKTADSKCAWRASYIDGKLSGKPKPDLFYNVPVRRKALRSPAEEHGRVFEVVSRYAIHNANVGFTLRKQGQQNVEFRTPPHSTPCDNIRSVFGPAVARELLEVDFVDDKLKFCCKGLVSNANYSVKKCTFLLFINHRLVDSTALRKALETMYAAYLPKAGHPFIYLSLEVDPSTLDVNVHPTKHEVFFLHQDEIIESVQKACEARLLGANESRTFYTQGLLPGAASVRPPSSKAAGGEEGGEKDKRDASSKPYAHELVRTDSRTQKMDKFLTGSGEKNGEAERKEEEEGEGKTSASTEQHNRRDIQLTSVLTLRQEFEGNTHSGLLESVRDLTFVGCVNRQYALVQHARTLFLVNTCWLSEELFYQVALNDFGNFGILKLSSPVDISELALIALEQPDSGWSEGDGTKEDLASYIKTLLVSKAEMLQEYFSMEIDSEGRLCTLPYLLDQYVPDMEGLPMFVLRLGAEVEWGDEKECFDTFARELARFYAVKPKIANLTELYRVFERC</sequence>
<feature type="compositionally biased region" description="Basic and acidic residues" evidence="6">
    <location>
        <begin position="392"/>
        <end position="401"/>
    </location>
</feature>
<keyword evidence="3" id="KW-0227">DNA damage</keyword>
<evidence type="ECO:0000313" key="8">
    <source>
        <dbReference type="EMBL" id="KAK8378680.1"/>
    </source>
</evidence>
<evidence type="ECO:0000256" key="4">
    <source>
        <dbReference type="ARBA" id="ARBA00023204"/>
    </source>
</evidence>
<keyword evidence="5" id="KW-0539">Nucleus</keyword>
<dbReference type="InterPro" id="IPR002099">
    <property type="entry name" value="MutL/Mlh/PMS"/>
</dbReference>
<evidence type="ECO:0000313" key="9">
    <source>
        <dbReference type="Proteomes" id="UP001487740"/>
    </source>
</evidence>
<evidence type="ECO:0000256" key="5">
    <source>
        <dbReference type="ARBA" id="ARBA00023242"/>
    </source>
</evidence>
<dbReference type="EMBL" id="JARAKH010000044">
    <property type="protein sequence ID" value="KAK8378680.1"/>
    <property type="molecule type" value="Genomic_DNA"/>
</dbReference>
<evidence type="ECO:0000256" key="3">
    <source>
        <dbReference type="ARBA" id="ARBA00022763"/>
    </source>
</evidence>
<evidence type="ECO:0000256" key="1">
    <source>
        <dbReference type="ARBA" id="ARBA00004123"/>
    </source>
</evidence>
<dbReference type="Proteomes" id="UP001487740">
    <property type="component" value="Unassembled WGS sequence"/>
</dbReference>
<comment type="caution">
    <text evidence="8">The sequence shown here is derived from an EMBL/GenBank/DDBJ whole genome shotgun (WGS) entry which is preliminary data.</text>
</comment>
<dbReference type="Pfam" id="PF01119">
    <property type="entry name" value="DNA_mis_repair"/>
    <property type="match status" value="1"/>
</dbReference>
<dbReference type="CDD" id="cd16926">
    <property type="entry name" value="HATPase_MutL-MLH-PMS-like"/>
    <property type="match status" value="1"/>
</dbReference>
<dbReference type="PANTHER" id="PTHR10073:SF12">
    <property type="entry name" value="DNA MISMATCH REPAIR PROTEIN MLH1"/>
    <property type="match status" value="1"/>
</dbReference>
<dbReference type="Pfam" id="PF13589">
    <property type="entry name" value="HATPase_c_3"/>
    <property type="match status" value="1"/>
</dbReference>
<dbReference type="GO" id="GO:0030983">
    <property type="term" value="F:mismatched DNA binding"/>
    <property type="evidence" value="ECO:0007669"/>
    <property type="project" value="InterPro"/>
</dbReference>
<dbReference type="GO" id="GO:0005524">
    <property type="term" value="F:ATP binding"/>
    <property type="evidence" value="ECO:0007669"/>
    <property type="project" value="InterPro"/>
</dbReference>
<dbReference type="InterPro" id="IPR020568">
    <property type="entry name" value="Ribosomal_Su5_D2-typ_SF"/>
</dbReference>
<dbReference type="NCBIfam" id="TIGR00585">
    <property type="entry name" value="mutl"/>
    <property type="match status" value="1"/>
</dbReference>
<evidence type="ECO:0000256" key="2">
    <source>
        <dbReference type="ARBA" id="ARBA00006082"/>
    </source>
</evidence>
<dbReference type="SMART" id="SM01340">
    <property type="entry name" value="DNA_mis_repair"/>
    <property type="match status" value="1"/>
</dbReference>
<name>A0AAW0STL2_SCYPA</name>
<dbReference type="InterPro" id="IPR014721">
    <property type="entry name" value="Ribsml_uS5_D2-typ_fold_subgr"/>
</dbReference>
<dbReference type="PROSITE" id="PS00058">
    <property type="entry name" value="DNA_MISMATCH_REPAIR_1"/>
    <property type="match status" value="1"/>
</dbReference>
<protein>
    <recommendedName>
        <fullName evidence="7">DNA mismatch repair protein S5 domain-containing protein</fullName>
    </recommendedName>
</protein>
<evidence type="ECO:0000259" key="7">
    <source>
        <dbReference type="SMART" id="SM01340"/>
    </source>
</evidence>
<dbReference type="FunFam" id="3.30.565.10:FF:000003">
    <property type="entry name" value="DNA mismatch repair endonuclease MutL"/>
    <property type="match status" value="1"/>
</dbReference>
<evidence type="ECO:0000256" key="6">
    <source>
        <dbReference type="SAM" id="MobiDB-lite"/>
    </source>
</evidence>
<feature type="region of interest" description="Disordered" evidence="6">
    <location>
        <begin position="335"/>
        <end position="419"/>
    </location>
</feature>
<dbReference type="CDD" id="cd03483">
    <property type="entry name" value="MutL_Trans_MLH1"/>
    <property type="match status" value="1"/>
</dbReference>
<feature type="domain" description="DNA mismatch repair protein S5" evidence="7">
    <location>
        <begin position="203"/>
        <end position="322"/>
    </location>
</feature>
<proteinExistence type="inferred from homology"/>
<dbReference type="SUPFAM" id="SSF54211">
    <property type="entry name" value="Ribosomal protein S5 domain 2-like"/>
    <property type="match status" value="1"/>
</dbReference>
<dbReference type="PANTHER" id="PTHR10073">
    <property type="entry name" value="DNA MISMATCH REPAIR PROTEIN MLH, PMS, MUTL"/>
    <property type="match status" value="1"/>
</dbReference>
<dbReference type="InterPro" id="IPR013507">
    <property type="entry name" value="DNA_mismatch_S5_2-like"/>
</dbReference>
<dbReference type="InterPro" id="IPR036890">
    <property type="entry name" value="HATPase_C_sf"/>
</dbReference>
<gene>
    <name evidence="8" type="ORF">O3P69_009408</name>
</gene>
<dbReference type="Gene3D" id="3.30.230.10">
    <property type="match status" value="1"/>
</dbReference>
<dbReference type="GO" id="GO:0032389">
    <property type="term" value="C:MutLalpha complex"/>
    <property type="evidence" value="ECO:0007669"/>
    <property type="project" value="TreeGrafter"/>
</dbReference>
<dbReference type="Pfam" id="PF16413">
    <property type="entry name" value="Mlh1_C"/>
    <property type="match status" value="1"/>
</dbReference>
<dbReference type="SUPFAM" id="SSF55874">
    <property type="entry name" value="ATPase domain of HSP90 chaperone/DNA topoisomerase II/histidine kinase"/>
    <property type="match status" value="1"/>
</dbReference>
<dbReference type="GO" id="GO:0016887">
    <property type="term" value="F:ATP hydrolysis activity"/>
    <property type="evidence" value="ECO:0007669"/>
    <property type="project" value="InterPro"/>
</dbReference>
<keyword evidence="4" id="KW-0234">DNA repair</keyword>
<dbReference type="GO" id="GO:0140664">
    <property type="term" value="F:ATP-dependent DNA damage sensor activity"/>
    <property type="evidence" value="ECO:0007669"/>
    <property type="project" value="InterPro"/>
</dbReference>
<dbReference type="InterPro" id="IPR032189">
    <property type="entry name" value="Mlh1_C"/>
</dbReference>
<dbReference type="AlphaFoldDB" id="A0AAW0STL2"/>
<keyword evidence="9" id="KW-1185">Reference proteome</keyword>
<dbReference type="GO" id="GO:0006298">
    <property type="term" value="P:mismatch repair"/>
    <property type="evidence" value="ECO:0007669"/>
    <property type="project" value="InterPro"/>
</dbReference>
<comment type="subcellular location">
    <subcellularLocation>
        <location evidence="1">Nucleus</location>
    </subcellularLocation>
</comment>
<dbReference type="FunFam" id="3.30.230.10:FF:000014">
    <property type="entry name" value="DNA mismatch repair protein Mlh1"/>
    <property type="match status" value="1"/>
</dbReference>
<comment type="similarity">
    <text evidence="2">Belongs to the DNA mismatch repair MutL/HexB family.</text>
</comment>
<organism evidence="8 9">
    <name type="scientific">Scylla paramamosain</name>
    <name type="common">Mud crab</name>
    <dbReference type="NCBI Taxonomy" id="85552"/>
    <lineage>
        <taxon>Eukaryota</taxon>
        <taxon>Metazoa</taxon>
        <taxon>Ecdysozoa</taxon>
        <taxon>Arthropoda</taxon>
        <taxon>Crustacea</taxon>
        <taxon>Multicrustacea</taxon>
        <taxon>Malacostraca</taxon>
        <taxon>Eumalacostraca</taxon>
        <taxon>Eucarida</taxon>
        <taxon>Decapoda</taxon>
        <taxon>Pleocyemata</taxon>
        <taxon>Brachyura</taxon>
        <taxon>Eubrachyura</taxon>
        <taxon>Portunoidea</taxon>
        <taxon>Portunidae</taxon>
        <taxon>Portuninae</taxon>
        <taxon>Scylla</taxon>
    </lineage>
</organism>
<reference evidence="8 9" key="1">
    <citation type="submission" date="2023-03" db="EMBL/GenBank/DDBJ databases">
        <title>High-quality genome of Scylla paramamosain provides insights in environmental adaptation.</title>
        <authorList>
            <person name="Zhang L."/>
        </authorList>
    </citation>
    <scope>NUCLEOTIDE SEQUENCE [LARGE SCALE GENOMIC DNA]</scope>
    <source>
        <strain evidence="8">LZ_2023a</strain>
        <tissue evidence="8">Muscle</tissue>
    </source>
</reference>
<accession>A0AAW0STL2</accession>
<dbReference type="InterPro" id="IPR038973">
    <property type="entry name" value="MutL/Mlh/Pms-like"/>
</dbReference>
<dbReference type="InterPro" id="IPR014762">
    <property type="entry name" value="DNA_mismatch_repair_CS"/>
</dbReference>
<feature type="compositionally biased region" description="Basic and acidic residues" evidence="6">
    <location>
        <begin position="355"/>
        <end position="384"/>
    </location>
</feature>